<evidence type="ECO:0000256" key="1">
    <source>
        <dbReference type="ARBA" id="ARBA00001657"/>
    </source>
</evidence>
<dbReference type="Pfam" id="PF00128">
    <property type="entry name" value="Alpha-amylase"/>
    <property type="match status" value="3"/>
</dbReference>
<evidence type="ECO:0000256" key="5">
    <source>
        <dbReference type="ARBA" id="ARBA00022801"/>
    </source>
</evidence>
<dbReference type="Proteomes" id="UP001562425">
    <property type="component" value="Unassembled WGS sequence"/>
</dbReference>
<dbReference type="GO" id="GO:0004558">
    <property type="term" value="F:alpha-1,4-glucosidase activity"/>
    <property type="evidence" value="ECO:0007669"/>
    <property type="project" value="UniProtKB-EC"/>
</dbReference>
<comment type="catalytic activity">
    <reaction evidence="1">
        <text>Hydrolysis of terminal, non-reducing (1-&gt;4)-linked alpha-D-glucose residues with release of alpha-D-glucose.</text>
        <dbReference type="EC" id="3.2.1.20"/>
    </reaction>
</comment>
<reference evidence="10 11" key="1">
    <citation type="submission" date="2024-05" db="EMBL/GenBank/DDBJ databases">
        <title>Culex pipiens pipiens assembly and annotation.</title>
        <authorList>
            <person name="Alout H."/>
            <person name="Durand T."/>
        </authorList>
    </citation>
    <scope>NUCLEOTIDE SEQUENCE [LARGE SCALE GENOMIC DNA]</scope>
    <source>
        <strain evidence="10">HA-2024</strain>
        <tissue evidence="10">Whole body</tissue>
    </source>
</reference>
<evidence type="ECO:0000256" key="7">
    <source>
        <dbReference type="ARBA" id="ARBA00023295"/>
    </source>
</evidence>
<feature type="domain" description="Glycosyl hydrolase family 13 catalytic" evidence="9">
    <location>
        <begin position="946"/>
        <end position="1346"/>
    </location>
</feature>
<keyword evidence="11" id="KW-1185">Reference proteome</keyword>
<feature type="signal peptide" evidence="8">
    <location>
        <begin position="1"/>
        <end position="21"/>
    </location>
</feature>
<evidence type="ECO:0000313" key="11">
    <source>
        <dbReference type="Proteomes" id="UP001562425"/>
    </source>
</evidence>
<evidence type="ECO:0000256" key="3">
    <source>
        <dbReference type="ARBA" id="ARBA00012741"/>
    </source>
</evidence>
<comment type="caution">
    <text evidence="10">The sequence shown here is derived from an EMBL/GenBank/DDBJ whole genome shotgun (WGS) entry which is preliminary data.</text>
</comment>
<dbReference type="InterPro" id="IPR045857">
    <property type="entry name" value="O16G_dom_2"/>
</dbReference>
<evidence type="ECO:0000313" key="10">
    <source>
        <dbReference type="EMBL" id="KAL1395362.1"/>
    </source>
</evidence>
<keyword evidence="5" id="KW-0378">Hydrolase</keyword>
<evidence type="ECO:0000256" key="8">
    <source>
        <dbReference type="SAM" id="SignalP"/>
    </source>
</evidence>
<dbReference type="EMBL" id="JBEHCU010007174">
    <property type="protein sequence ID" value="KAL1395362.1"/>
    <property type="molecule type" value="Genomic_DNA"/>
</dbReference>
<comment type="similarity">
    <text evidence="2">Belongs to the glycosyl hydrolase 13 family.</text>
</comment>
<dbReference type="CDD" id="cd11328">
    <property type="entry name" value="AmyAc_maltase"/>
    <property type="match status" value="2"/>
</dbReference>
<dbReference type="SUPFAM" id="SSF51445">
    <property type="entry name" value="(Trans)glycosidases"/>
    <property type="match status" value="3"/>
</dbReference>
<dbReference type="PANTHER" id="PTHR10357">
    <property type="entry name" value="ALPHA-AMYLASE FAMILY MEMBER"/>
    <property type="match status" value="1"/>
</dbReference>
<dbReference type="Gene3D" id="3.90.400.10">
    <property type="entry name" value="Oligo-1,6-glucosidase, Domain 2"/>
    <property type="match status" value="3"/>
</dbReference>
<accession>A0ABD1D8D4</accession>
<name>A0ABD1D8D4_CULPP</name>
<evidence type="ECO:0000256" key="6">
    <source>
        <dbReference type="ARBA" id="ARBA00023180"/>
    </source>
</evidence>
<feature type="domain" description="Glycosyl hydrolase family 13 catalytic" evidence="9">
    <location>
        <begin position="439"/>
        <end position="835"/>
    </location>
</feature>
<dbReference type="FunFam" id="3.90.400.10:FF:000001">
    <property type="entry name" value="Maltase A3, isoform A"/>
    <property type="match status" value="2"/>
</dbReference>
<dbReference type="PANTHER" id="PTHR10357:SF234">
    <property type="entry name" value="MALTASE A2-RELATED"/>
    <property type="match status" value="1"/>
</dbReference>
<proteinExistence type="inferred from homology"/>
<dbReference type="EC" id="3.2.1.20" evidence="3"/>
<evidence type="ECO:0000259" key="9">
    <source>
        <dbReference type="SMART" id="SM00642"/>
    </source>
</evidence>
<gene>
    <name evidence="10" type="ORF">pipiens_011314</name>
</gene>
<dbReference type="SMART" id="SM00642">
    <property type="entry name" value="Aamy"/>
    <property type="match status" value="3"/>
</dbReference>
<feature type="domain" description="Glycosyl hydrolase family 13 catalytic" evidence="9">
    <location>
        <begin position="40"/>
        <end position="368"/>
    </location>
</feature>
<sequence length="1510" mass="172956">MTGSTKRQIALLILILGGSFGDNLRGLSVSDWWEKAGFYQIYPRSFKDSDGDGVGDLKGITEKLEYIKSLGMKAFWLSPIYKSPMADFGYDISSFVEIQPEYGTMTDFENMVGKAKELGLKVILDFVPNHSSDEHEWFVKSENREVGNGQRSPPNNWNEAFRGSAWQWSATRQQFYLHQFHRKQPDLNYRNSAVVEAMKNVLRFWLGKGVDGFRVDAVSNLFEDQQLRDEPPSGESLDDPLRPQYLNHIYTQDQPETVNMVYQWRENSNAADFKTVIESWLDTVPVGHAPNWVLGNHDVRRIASRMGGEHMADIMEMVELSMPGVSITYQGEELGMTDTDISWADTKDPSACQTNENVYQQYTRDPARTPFQWDATANAGFTTASKPWLPVNSNYATINVDSEQKADKSHLKVFEDDTSSEDLRALHVSDWWEKAGFYQIYPRSFKDSDGDGIGDLNGITAKLPYLKDIGVKAFWLSPIFKSPMVDFGYDISDFVDIQPEYGTMTDFENLVQEAKRLGLRIILDFVPNHSSDEHEWFGKSENREVGYEDFYVWNDGLLENDGTRSPPNNWNEDFGGSAWQWSEKRQQFYLHQFHRKQPDLNYRNPAVVEAMKNVLRFWLGKGVDGFRVDAVPWLFEDEQLRDEPPSGLSPDNPLRPEYLNRIYTRDLPEAVDMVYQWREVMDEYRKNHGGDTRVLMTEAWSDLPIVATYFNDSNGRLGSQMPFNFQLILHLDNTSKATDFKTVIDSWLDTVPVGHAPNWVIGNHDRRRVASRMGGDHMADIMAMVELSMPGVSVTYQGDELGMVDTEVSWEETKDPNACQSNENVYQQYSRDPERSPFQWDATTNAGFTTASKPWLPVNPNYVTINVDTEQKAAKSHLKVFEELMKLRDEDDFHSNRYGTAVLGTNTFVILLCEARMPLGVREALLALKRNPPANNEWWKTATFYQIYPRSFKDSNGDGIGDLRGIIEKLPYLRELGVQGFWMSPIFKSPMADFGYDISDYYDIQPEYGTMADFDALVAEAKQLGLKVILDFVPNHSSDENEWFKKSENREAGFEDFYVWHAGKPNLADPSKPLPPNNWVSFFRGSAWQWSDKRKEFYLHQFSVKQPDLNYRNPRVVDQMKDVMRFWLKRGVDGYRIDAVPTLFEIEPDASGNYLDEPLSGNTNDPDDPGYTIHIYTQDRNETLDMVYQWRSVLDEFQKDNGGDARVMMTESYSRIDIVMKYYGNGTVLGSHIPFNFRFITDLGKDSSAMDIDNTIKYWMSNMPTGQVANWVMGNHDQHRVASRFGENKIDLLNMILMSLPGVAITYNGEEIGMTDVWISYNDTVDPAACNAGPDKYQYTTRDPERTPFQWDDSKDAGFSTANHTWLPMSPNYREVNVKVQQEVDGNSHLKVYKRLGYLRRNLAWMKGTLKTAVSGDVLVIFRELKGYDSMVTLANNGGGQQTVDISKMGYLPLEKFGIYRAVSVNSIHQEGEPVAVGRIVLDPFESVVISAKSNYFYYEVLNSRPNDGK</sequence>
<evidence type="ECO:0000256" key="4">
    <source>
        <dbReference type="ARBA" id="ARBA00022729"/>
    </source>
</evidence>
<evidence type="ECO:0000256" key="2">
    <source>
        <dbReference type="ARBA" id="ARBA00008061"/>
    </source>
</evidence>
<dbReference type="Gene3D" id="3.20.20.80">
    <property type="entry name" value="Glycosidases"/>
    <property type="match status" value="4"/>
</dbReference>
<keyword evidence="4 8" id="KW-0732">Signal</keyword>
<feature type="chain" id="PRO_5044779321" description="alpha-glucosidase" evidence="8">
    <location>
        <begin position="22"/>
        <end position="1510"/>
    </location>
</feature>
<dbReference type="InterPro" id="IPR006047">
    <property type="entry name" value="GH13_cat_dom"/>
</dbReference>
<keyword evidence="7" id="KW-0326">Glycosidase</keyword>
<keyword evidence="6" id="KW-0325">Glycoprotein</keyword>
<protein>
    <recommendedName>
        <fullName evidence="3">alpha-glucosidase</fullName>
        <ecNumber evidence="3">3.2.1.20</ecNumber>
    </recommendedName>
</protein>
<organism evidence="10 11">
    <name type="scientific">Culex pipiens pipiens</name>
    <name type="common">Northern house mosquito</name>
    <dbReference type="NCBI Taxonomy" id="38569"/>
    <lineage>
        <taxon>Eukaryota</taxon>
        <taxon>Metazoa</taxon>
        <taxon>Ecdysozoa</taxon>
        <taxon>Arthropoda</taxon>
        <taxon>Hexapoda</taxon>
        <taxon>Insecta</taxon>
        <taxon>Pterygota</taxon>
        <taxon>Neoptera</taxon>
        <taxon>Endopterygota</taxon>
        <taxon>Diptera</taxon>
        <taxon>Nematocera</taxon>
        <taxon>Culicoidea</taxon>
        <taxon>Culicidae</taxon>
        <taxon>Culicinae</taxon>
        <taxon>Culicini</taxon>
        <taxon>Culex</taxon>
        <taxon>Culex</taxon>
    </lineage>
</organism>
<dbReference type="InterPro" id="IPR017853">
    <property type="entry name" value="GH"/>
</dbReference>